<protein>
    <recommendedName>
        <fullName evidence="3">DUF4398 domain-containing protein</fullName>
    </recommendedName>
</protein>
<accession>A0ABS4SSX3</accession>
<dbReference type="Proteomes" id="UP000781958">
    <property type="component" value="Unassembled WGS sequence"/>
</dbReference>
<feature type="signal peptide" evidence="2">
    <location>
        <begin position="1"/>
        <end position="27"/>
    </location>
</feature>
<feature type="region of interest" description="Disordered" evidence="1">
    <location>
        <begin position="102"/>
        <end position="153"/>
    </location>
</feature>
<comment type="caution">
    <text evidence="4">The sequence shown here is derived from an EMBL/GenBank/DDBJ whole genome shotgun (WGS) entry which is preliminary data.</text>
</comment>
<feature type="domain" description="DUF4398" evidence="3">
    <location>
        <begin position="35"/>
        <end position="109"/>
    </location>
</feature>
<sequence>MNRTRITTLGWRAAAVLAAAAGLAACADVPPPTAQLGASAQAVQTAERAGALQYAPAEYQSAREKLGAADNAMRNDDRTKARRLAEEAQVEADLATIRSQRATAQQAAGAVRSLAGPQATNTGTMPRAAAPTLPPATSGTSDWSVPRTPGGTP</sequence>
<feature type="chain" id="PRO_5045684213" description="DUF4398 domain-containing protein" evidence="2">
    <location>
        <begin position="28"/>
        <end position="153"/>
    </location>
</feature>
<dbReference type="InterPro" id="IPR025511">
    <property type="entry name" value="DUF4398"/>
</dbReference>
<keyword evidence="2" id="KW-0732">Signal</keyword>
<dbReference type="Gene3D" id="1.20.1270.390">
    <property type="match status" value="1"/>
</dbReference>
<proteinExistence type="predicted"/>
<name>A0ABS4SSX3_9PROT</name>
<dbReference type="RefSeq" id="WP_209770231.1">
    <property type="nucleotide sequence ID" value="NZ_JAGINP010000023.1"/>
</dbReference>
<evidence type="ECO:0000256" key="2">
    <source>
        <dbReference type="SAM" id="SignalP"/>
    </source>
</evidence>
<evidence type="ECO:0000256" key="1">
    <source>
        <dbReference type="SAM" id="MobiDB-lite"/>
    </source>
</evidence>
<keyword evidence="5" id="KW-1185">Reference proteome</keyword>
<evidence type="ECO:0000259" key="3">
    <source>
        <dbReference type="Pfam" id="PF14346"/>
    </source>
</evidence>
<dbReference type="Pfam" id="PF14346">
    <property type="entry name" value="DUF4398"/>
    <property type="match status" value="1"/>
</dbReference>
<evidence type="ECO:0000313" key="4">
    <source>
        <dbReference type="EMBL" id="MBP2295668.1"/>
    </source>
</evidence>
<feature type="compositionally biased region" description="Low complexity" evidence="1">
    <location>
        <begin position="124"/>
        <end position="140"/>
    </location>
</feature>
<organism evidence="4 5">
    <name type="scientific">Azospirillum rugosum</name>
    <dbReference type="NCBI Taxonomy" id="416170"/>
    <lineage>
        <taxon>Bacteria</taxon>
        <taxon>Pseudomonadati</taxon>
        <taxon>Pseudomonadota</taxon>
        <taxon>Alphaproteobacteria</taxon>
        <taxon>Rhodospirillales</taxon>
        <taxon>Azospirillaceae</taxon>
        <taxon>Azospirillum</taxon>
    </lineage>
</organism>
<reference evidence="4 5" key="1">
    <citation type="submission" date="2021-03" db="EMBL/GenBank/DDBJ databases">
        <title>Genomic Encyclopedia of Type Strains, Phase III (KMG-III): the genomes of soil and plant-associated and newly described type strains.</title>
        <authorList>
            <person name="Whitman W."/>
        </authorList>
    </citation>
    <scope>NUCLEOTIDE SEQUENCE [LARGE SCALE GENOMIC DNA]</scope>
    <source>
        <strain evidence="4 5">IMMIB AFH-6</strain>
    </source>
</reference>
<dbReference type="PROSITE" id="PS51257">
    <property type="entry name" value="PROKAR_LIPOPROTEIN"/>
    <property type="match status" value="1"/>
</dbReference>
<gene>
    <name evidence="4" type="ORF">J2851_005479</name>
</gene>
<evidence type="ECO:0000313" key="5">
    <source>
        <dbReference type="Proteomes" id="UP000781958"/>
    </source>
</evidence>
<dbReference type="EMBL" id="JAGINP010000023">
    <property type="protein sequence ID" value="MBP2295668.1"/>
    <property type="molecule type" value="Genomic_DNA"/>
</dbReference>